<proteinExistence type="predicted"/>
<accession>A0ACA9R6P6</accession>
<protein>
    <submittedName>
        <fullName evidence="1">8047_t:CDS:1</fullName>
    </submittedName>
</protein>
<evidence type="ECO:0000313" key="2">
    <source>
        <dbReference type="Proteomes" id="UP000789920"/>
    </source>
</evidence>
<keyword evidence="2" id="KW-1185">Reference proteome</keyword>
<feature type="non-terminal residue" evidence="1">
    <location>
        <position position="150"/>
    </location>
</feature>
<reference evidence="1" key="1">
    <citation type="submission" date="2021-06" db="EMBL/GenBank/DDBJ databases">
        <authorList>
            <person name="Kallberg Y."/>
            <person name="Tangrot J."/>
            <person name="Rosling A."/>
        </authorList>
    </citation>
    <scope>NUCLEOTIDE SEQUENCE</scope>
    <source>
        <strain evidence="1">MA461A</strain>
    </source>
</reference>
<evidence type="ECO:0000313" key="1">
    <source>
        <dbReference type="EMBL" id="CAG8778872.1"/>
    </source>
</evidence>
<name>A0ACA9R6P6_9GLOM</name>
<gene>
    <name evidence="1" type="ORF">RPERSI_LOCUS17286</name>
</gene>
<comment type="caution">
    <text evidence="1">The sequence shown here is derived from an EMBL/GenBank/DDBJ whole genome shotgun (WGS) entry which is preliminary data.</text>
</comment>
<organism evidence="1 2">
    <name type="scientific">Racocetra persica</name>
    <dbReference type="NCBI Taxonomy" id="160502"/>
    <lineage>
        <taxon>Eukaryota</taxon>
        <taxon>Fungi</taxon>
        <taxon>Fungi incertae sedis</taxon>
        <taxon>Mucoromycota</taxon>
        <taxon>Glomeromycotina</taxon>
        <taxon>Glomeromycetes</taxon>
        <taxon>Diversisporales</taxon>
        <taxon>Gigasporaceae</taxon>
        <taxon>Racocetra</taxon>
    </lineage>
</organism>
<dbReference type="EMBL" id="CAJVQC010044088">
    <property type="protein sequence ID" value="CAG8778872.1"/>
    <property type="molecule type" value="Genomic_DNA"/>
</dbReference>
<dbReference type="Proteomes" id="UP000789920">
    <property type="component" value="Unassembled WGS sequence"/>
</dbReference>
<feature type="non-terminal residue" evidence="1">
    <location>
        <position position="1"/>
    </location>
</feature>
<sequence>IKKNKRIQNDLNYLHEEKEHIQISINQIVPLTKQLNNVNNKLMVQITCERKSRADLNAKQLKEIESLKFKINLLENSLSLLEQIAQKALLKDTDTTQSLHEIRISLKLDPLSNDLRIGGDAIEEVSGFSKTSSFSLHHSELNLDKCNVKE</sequence>